<dbReference type="Gene3D" id="2.120.10.30">
    <property type="entry name" value="TolB, C-terminal domain"/>
    <property type="match status" value="2"/>
</dbReference>
<keyword evidence="1" id="KW-0732">Signal</keyword>
<dbReference type="EMBL" id="CP020472">
    <property type="protein sequence ID" value="ARD22389.1"/>
    <property type="molecule type" value="Genomic_DNA"/>
</dbReference>
<dbReference type="PANTHER" id="PTHR10680:SF28">
    <property type="entry name" value="SMP-30_GLUCONOLACTONASE_LRE-LIKE REGION DOMAIN-CONTAINING PROTEIN"/>
    <property type="match status" value="1"/>
</dbReference>
<organism evidence="3 4">
    <name type="scientific">Shewanella japonica</name>
    <dbReference type="NCBI Taxonomy" id="93973"/>
    <lineage>
        <taxon>Bacteria</taxon>
        <taxon>Pseudomonadati</taxon>
        <taxon>Pseudomonadota</taxon>
        <taxon>Gammaproteobacteria</taxon>
        <taxon>Alteromonadales</taxon>
        <taxon>Shewanellaceae</taxon>
        <taxon>Shewanella</taxon>
    </lineage>
</organism>
<dbReference type="Proteomes" id="UP000191820">
    <property type="component" value="Chromosome"/>
</dbReference>
<dbReference type="InterPro" id="IPR011042">
    <property type="entry name" value="6-blade_b-propeller_TolB-like"/>
</dbReference>
<gene>
    <name evidence="3" type="ORF">SJ2017_2091</name>
</gene>
<dbReference type="PANTHER" id="PTHR10680">
    <property type="entry name" value="PEPTIDYL-GLYCINE ALPHA-AMIDATING MONOOXYGENASE"/>
    <property type="match status" value="1"/>
</dbReference>
<evidence type="ECO:0000313" key="3">
    <source>
        <dbReference type="EMBL" id="ARD22389.1"/>
    </source>
</evidence>
<evidence type="ECO:0000256" key="2">
    <source>
        <dbReference type="ARBA" id="ARBA00023180"/>
    </source>
</evidence>
<accession>A0ABM6JLE3</accession>
<evidence type="ECO:0000313" key="4">
    <source>
        <dbReference type="Proteomes" id="UP000191820"/>
    </source>
</evidence>
<protein>
    <recommendedName>
        <fullName evidence="5">6-bladed beta-propeller</fullName>
    </recommendedName>
</protein>
<dbReference type="RefSeq" id="WP_080915743.1">
    <property type="nucleotide sequence ID" value="NZ_CP020472.1"/>
</dbReference>
<name>A0ABM6JLE3_9GAMM</name>
<sequence>MNTAIPASRDNARFDPHGLIIGQGEFTYRVNTQWNKMTASQLPIENCHDLAFDSQGRIIMVSDHPQNNIIIYNKDGKLIDAWGGQFPGAHAIKINHENGEDFLYVVDCGWVINRQWTPTNGLERVIPQTGFIAKLTLTGQVVYTISHPQTIGVYQPNQAFRPTDIAIADNGDLYITDGYGSDYVLQYDSNGQFIRYWGGHDNLDTRLNLQNTHGIAIDKRLVSSSHTDASPTLLISSRAEHALKQYSLSGDYLNTISVPGAYIGGPVFKGEHFFAPVCWSHINGTNADNSGFISVFDKHNQVVANLGGAQPEYVNGELQPMHTSWDVFRHCHGLCIDDDDNIYVGQWNANQSFPIQLVRV</sequence>
<keyword evidence="2" id="KW-0325">Glycoprotein</keyword>
<evidence type="ECO:0008006" key="5">
    <source>
        <dbReference type="Google" id="ProtNLM"/>
    </source>
</evidence>
<keyword evidence="4" id="KW-1185">Reference proteome</keyword>
<evidence type="ECO:0000256" key="1">
    <source>
        <dbReference type="ARBA" id="ARBA00022729"/>
    </source>
</evidence>
<dbReference type="SUPFAM" id="SSF63825">
    <property type="entry name" value="YWTD domain"/>
    <property type="match status" value="1"/>
</dbReference>
<proteinExistence type="predicted"/>
<reference evidence="3 4" key="1">
    <citation type="submission" date="2017-03" db="EMBL/GenBank/DDBJ databases">
        <title>Genome sequencing of Shewanella japonica KCTC 22435.</title>
        <authorList>
            <person name="Kim K.M."/>
        </authorList>
    </citation>
    <scope>NUCLEOTIDE SEQUENCE [LARGE SCALE GENOMIC DNA]</scope>
    <source>
        <strain evidence="3 4">KCTC 22435</strain>
    </source>
</reference>